<evidence type="ECO:0000313" key="3">
    <source>
        <dbReference type="Proteomes" id="UP000234681"/>
    </source>
</evidence>
<protein>
    <submittedName>
        <fullName evidence="2">HRAS-like suppressor (Predicted), isoform CRA_c</fullName>
    </submittedName>
</protein>
<sequence>MDTSMVHIQILKDLGTTKHLQHLCGQNLKEEGGWGILYGILMSSVRVDSFRCQPLVSIFFIFILFLMFKKNFFWRQDVLSFTSYGKLASLGASREPPVSASIAR</sequence>
<evidence type="ECO:0000256" key="1">
    <source>
        <dbReference type="SAM" id="Phobius"/>
    </source>
</evidence>
<dbReference type="EMBL" id="CH473999">
    <property type="protein sequence ID" value="EDL78141.1"/>
    <property type="molecule type" value="Genomic_DNA"/>
</dbReference>
<keyword evidence="1" id="KW-0812">Transmembrane</keyword>
<dbReference type="Proteomes" id="UP000234681">
    <property type="component" value="Chromosome 11"/>
</dbReference>
<gene>
    <name evidence="2" type="primary">Hrasls_predicted</name>
    <name evidence="2" type="ORF">rCG_36537</name>
</gene>
<keyword evidence="1" id="KW-0472">Membrane</keyword>
<name>A6JRW5_RAT</name>
<keyword evidence="1" id="KW-1133">Transmembrane helix</keyword>
<proteinExistence type="predicted"/>
<organism evidence="2 3">
    <name type="scientific">Rattus norvegicus</name>
    <name type="common">Rat</name>
    <dbReference type="NCBI Taxonomy" id="10116"/>
    <lineage>
        <taxon>Eukaryota</taxon>
        <taxon>Metazoa</taxon>
        <taxon>Chordata</taxon>
        <taxon>Craniata</taxon>
        <taxon>Vertebrata</taxon>
        <taxon>Euteleostomi</taxon>
        <taxon>Mammalia</taxon>
        <taxon>Eutheria</taxon>
        <taxon>Euarchontoglires</taxon>
        <taxon>Glires</taxon>
        <taxon>Rodentia</taxon>
        <taxon>Myomorpha</taxon>
        <taxon>Muroidea</taxon>
        <taxon>Muridae</taxon>
        <taxon>Murinae</taxon>
        <taxon>Rattus</taxon>
    </lineage>
</organism>
<evidence type="ECO:0000313" key="2">
    <source>
        <dbReference type="EMBL" id="EDL78141.1"/>
    </source>
</evidence>
<feature type="transmembrane region" description="Helical" evidence="1">
    <location>
        <begin position="50"/>
        <end position="68"/>
    </location>
</feature>
<dbReference type="EMBL" id="CH473999">
    <property type="protein sequence ID" value="EDL78142.1"/>
    <property type="molecule type" value="Genomic_DNA"/>
</dbReference>
<reference evidence="2 3" key="2">
    <citation type="submission" date="2005-09" db="EMBL/GenBank/DDBJ databases">
        <authorList>
            <person name="Mural R.J."/>
            <person name="Li P.W."/>
            <person name="Adams M.D."/>
            <person name="Amanatides P.G."/>
            <person name="Baden-Tillson H."/>
            <person name="Barnstead M."/>
            <person name="Chin S.H."/>
            <person name="Dew I."/>
            <person name="Evans C.A."/>
            <person name="Ferriera S."/>
            <person name="Flanigan M."/>
            <person name="Fosler C."/>
            <person name="Glodek A."/>
            <person name="Gu Z."/>
            <person name="Holt R.A."/>
            <person name="Jennings D."/>
            <person name="Kraft C.L."/>
            <person name="Lu F."/>
            <person name="Nguyen T."/>
            <person name="Nusskern D.R."/>
            <person name="Pfannkoch C.M."/>
            <person name="Sitter C."/>
            <person name="Sutton G.G."/>
            <person name="Venter J.C."/>
            <person name="Wang Z."/>
            <person name="Woodage T."/>
            <person name="Zheng X.H."/>
            <person name="Zhong F."/>
        </authorList>
    </citation>
    <scope>NUCLEOTIDE SEQUENCE [LARGE SCALE GENOMIC DNA]</scope>
    <source>
        <strain evidence="2">BN</strain>
        <strain evidence="3">BN, Sprague-Dawley</strain>
    </source>
</reference>
<accession>A6JRW5</accession>
<dbReference type="AlphaFoldDB" id="A6JRW5"/>
<reference evidence="2" key="1">
    <citation type="journal article" date="2005" name="Genome Res.">
        <title>Gene and alternative splicing annotation with AIR.</title>
        <authorList>
            <person name="Florea L."/>
            <person name="Di Francesco V."/>
            <person name="Miller J."/>
            <person name="Turner R."/>
            <person name="Yao A."/>
            <person name="Harris M."/>
            <person name="Walenz B."/>
            <person name="Mobarry C."/>
            <person name="Merkulov G.V."/>
            <person name="Charlab R."/>
            <person name="Dew I."/>
            <person name="Deng Z."/>
            <person name="Istrail S."/>
            <person name="Li P."/>
            <person name="Sutton G."/>
        </authorList>
    </citation>
    <scope>NUCLEOTIDE SEQUENCE</scope>
    <source>
        <strain evidence="2">BN</strain>
    </source>
</reference>